<proteinExistence type="predicted"/>
<organism evidence="1">
    <name type="scientific">marine metagenome</name>
    <dbReference type="NCBI Taxonomy" id="408172"/>
    <lineage>
        <taxon>unclassified sequences</taxon>
        <taxon>metagenomes</taxon>
        <taxon>ecological metagenomes</taxon>
    </lineage>
</organism>
<accession>A0A382KJ47</accession>
<name>A0A382KJ47_9ZZZZ</name>
<gene>
    <name evidence="1" type="ORF">METZ01_LOCUS277334</name>
</gene>
<dbReference type="AlphaFoldDB" id="A0A382KJ47"/>
<dbReference type="EMBL" id="UINC01081010">
    <property type="protein sequence ID" value="SVC24480.1"/>
    <property type="molecule type" value="Genomic_DNA"/>
</dbReference>
<protein>
    <submittedName>
        <fullName evidence="1">Uncharacterized protein</fullName>
    </submittedName>
</protein>
<reference evidence="1" key="1">
    <citation type="submission" date="2018-05" db="EMBL/GenBank/DDBJ databases">
        <authorList>
            <person name="Lanie J.A."/>
            <person name="Ng W.-L."/>
            <person name="Kazmierczak K.M."/>
            <person name="Andrzejewski T.M."/>
            <person name="Davidsen T.M."/>
            <person name="Wayne K.J."/>
            <person name="Tettelin H."/>
            <person name="Glass J.I."/>
            <person name="Rusch D."/>
            <person name="Podicherti R."/>
            <person name="Tsui H.-C.T."/>
            <person name="Winkler M.E."/>
        </authorList>
    </citation>
    <scope>NUCLEOTIDE SEQUENCE</scope>
</reference>
<sequence>MSALLQAGMIGLPPLLDTFYAKASS</sequence>
<evidence type="ECO:0000313" key="1">
    <source>
        <dbReference type="EMBL" id="SVC24480.1"/>
    </source>
</evidence>